<dbReference type="Proteomes" id="UP000544107">
    <property type="component" value="Unassembled WGS sequence"/>
</dbReference>
<evidence type="ECO:0000313" key="3">
    <source>
        <dbReference type="Proteomes" id="UP000185598"/>
    </source>
</evidence>
<dbReference type="AlphaFoldDB" id="A0A1Q9A336"/>
<evidence type="ECO:0000313" key="2">
    <source>
        <dbReference type="EMBL" id="OLP48888.1"/>
    </source>
</evidence>
<dbReference type="Proteomes" id="UP000185598">
    <property type="component" value="Unassembled WGS sequence"/>
</dbReference>
<evidence type="ECO:0000313" key="4">
    <source>
        <dbReference type="Proteomes" id="UP000544107"/>
    </source>
</evidence>
<dbReference type="EMBL" id="MKIN01000022">
    <property type="protein sequence ID" value="OLP48888.1"/>
    <property type="molecule type" value="Genomic_DNA"/>
</dbReference>
<protein>
    <submittedName>
        <fullName evidence="2">Uncharacterized protein</fullName>
    </submittedName>
</protein>
<dbReference type="STRING" id="887144.BJF91_17290"/>
<proteinExistence type="predicted"/>
<dbReference type="EMBL" id="JACIED010000001">
    <property type="protein sequence ID" value="MBB4005842.1"/>
    <property type="molecule type" value="Genomic_DNA"/>
</dbReference>
<accession>A0A1Q9A336</accession>
<organism evidence="2 3">
    <name type="scientific">Allorhizobium taibaishanense</name>
    <dbReference type="NCBI Taxonomy" id="887144"/>
    <lineage>
        <taxon>Bacteria</taxon>
        <taxon>Pseudomonadati</taxon>
        <taxon>Pseudomonadota</taxon>
        <taxon>Alphaproteobacteria</taxon>
        <taxon>Hyphomicrobiales</taxon>
        <taxon>Rhizobiaceae</taxon>
        <taxon>Rhizobium/Agrobacterium group</taxon>
        <taxon>Allorhizobium</taxon>
    </lineage>
</organism>
<gene>
    <name evidence="2" type="ORF">BJF91_17290</name>
    <name evidence="1" type="ORF">GGQ71_000078</name>
</gene>
<evidence type="ECO:0000313" key="1">
    <source>
        <dbReference type="EMBL" id="MBB4005842.1"/>
    </source>
</evidence>
<sequence>MKPDPPLFTCLICEKDVPQPRPYEYMSRGRPTEHTPICKSCTSQWGNKISGPVFNRRNFQVLRQLKAMITLLEWEIQNGHFRHR</sequence>
<comment type="caution">
    <text evidence="2">The sequence shown here is derived from an EMBL/GenBank/DDBJ whole genome shotgun (WGS) entry which is preliminary data.</text>
</comment>
<name>A0A1Q9A336_9HYPH</name>
<reference evidence="1 4" key="2">
    <citation type="submission" date="2020-08" db="EMBL/GenBank/DDBJ databases">
        <title>Genomic Encyclopedia of Type Strains, Phase IV (KMG-IV): sequencing the most valuable type-strain genomes for metagenomic binning, comparative biology and taxonomic classification.</title>
        <authorList>
            <person name="Goeker M."/>
        </authorList>
    </citation>
    <scope>NUCLEOTIDE SEQUENCE [LARGE SCALE GENOMIC DNA]</scope>
    <source>
        <strain evidence="1 4">DSM 100021</strain>
    </source>
</reference>
<reference evidence="2 3" key="1">
    <citation type="submission" date="2016-09" db="EMBL/GenBank/DDBJ databases">
        <title>Rhizobium oryziradicis sp. nov., isolated from the root of rice.</title>
        <authorList>
            <person name="Zhao J."/>
            <person name="Zhang X."/>
        </authorList>
    </citation>
    <scope>NUCLEOTIDE SEQUENCE [LARGE SCALE GENOMIC DNA]</scope>
    <source>
        <strain evidence="2 3">14971</strain>
    </source>
</reference>
<keyword evidence="3" id="KW-1185">Reference proteome</keyword>